<name>A0ABP9X493_9CHLR</name>
<dbReference type="InterPro" id="IPR044855">
    <property type="entry name" value="CoA-Trfase_III_dom3_sf"/>
</dbReference>
<dbReference type="EMBL" id="BAABRU010000011">
    <property type="protein sequence ID" value="GAA5529388.1"/>
    <property type="molecule type" value="Genomic_DNA"/>
</dbReference>
<proteinExistence type="predicted"/>
<dbReference type="RefSeq" id="WP_345723003.1">
    <property type="nucleotide sequence ID" value="NZ_BAABRU010000011.1"/>
</dbReference>
<accession>A0ABP9X493</accession>
<evidence type="ECO:0000313" key="3">
    <source>
        <dbReference type="Proteomes" id="UP001428290"/>
    </source>
</evidence>
<evidence type="ECO:0000313" key="2">
    <source>
        <dbReference type="EMBL" id="GAA5529388.1"/>
    </source>
</evidence>
<evidence type="ECO:0000256" key="1">
    <source>
        <dbReference type="ARBA" id="ARBA00022679"/>
    </source>
</evidence>
<dbReference type="Pfam" id="PF02515">
    <property type="entry name" value="CoA_transf_3"/>
    <property type="match status" value="1"/>
</dbReference>
<dbReference type="PANTHER" id="PTHR48207">
    <property type="entry name" value="SUCCINATE--HYDROXYMETHYLGLUTARATE COA-TRANSFERASE"/>
    <property type="match status" value="1"/>
</dbReference>
<comment type="caution">
    <text evidence="2">The sequence shown here is derived from an EMBL/GenBank/DDBJ whole genome shotgun (WGS) entry which is preliminary data.</text>
</comment>
<keyword evidence="1" id="KW-0808">Transferase</keyword>
<gene>
    <name evidence="2" type="primary">uctC</name>
    <name evidence="2" type="ORF">Hgul01_03197</name>
</gene>
<dbReference type="PANTHER" id="PTHR48207:SF3">
    <property type="entry name" value="SUCCINATE--HYDROXYMETHYLGLUTARATE COA-TRANSFERASE"/>
    <property type="match status" value="1"/>
</dbReference>
<dbReference type="SUPFAM" id="SSF89796">
    <property type="entry name" value="CoA-transferase family III (CaiB/BaiF)"/>
    <property type="match status" value="1"/>
</dbReference>
<dbReference type="Gene3D" id="3.30.1540.10">
    <property type="entry name" value="formyl-coa transferase, domain 3"/>
    <property type="match status" value="1"/>
</dbReference>
<organism evidence="2 3">
    <name type="scientific">Herpetosiphon gulosus</name>
    <dbReference type="NCBI Taxonomy" id="1973496"/>
    <lineage>
        <taxon>Bacteria</taxon>
        <taxon>Bacillati</taxon>
        <taxon>Chloroflexota</taxon>
        <taxon>Chloroflexia</taxon>
        <taxon>Herpetosiphonales</taxon>
        <taxon>Herpetosiphonaceae</taxon>
        <taxon>Herpetosiphon</taxon>
    </lineage>
</organism>
<protein>
    <submittedName>
        <fullName evidence="2">Acetyl-CoA:oxalate CoA-transferase</fullName>
    </submittedName>
</protein>
<keyword evidence="3" id="KW-1185">Reference proteome</keyword>
<sequence length="388" mass="41655">MLSSPLDGLLVLDLSRVLAGPYCTMILGDLGADVIKVEAPQGDDTRRWGPPFVAGESAYYLAVNRNKRSLVADLKTATDAALIRTIANRADILVENFRPGTLERFGLSLASLREQNPRLITLTISGMGATGPEAELPGYDFIVQATAGLMSITGPAEGEASKVGVAVVDLTTGMLASNAILAALYARERTGLGQHIDISLLEAQVAWLANVGSAYLVTGTEPTRYGNAHPTIVPYQTFEASDGAFALAVGNDRQWQQLCAVLQQPAWADDPRFSTNPQRVQHRSELVDLLNHQFSKSTSAEWVALIQAAGIPVGAVRSVGQVLNDPQVLAREMVVSVQHPTIGDLKMLGIPFKFSATPARIRLAPPLLGQHSQEIHQQFNPKVPPKTD</sequence>
<dbReference type="InterPro" id="IPR050483">
    <property type="entry name" value="CoA-transferase_III_domain"/>
</dbReference>
<dbReference type="Proteomes" id="UP001428290">
    <property type="component" value="Unassembled WGS sequence"/>
</dbReference>
<dbReference type="InterPro" id="IPR023606">
    <property type="entry name" value="CoA-Trfase_III_dom_1_sf"/>
</dbReference>
<dbReference type="Gene3D" id="3.40.50.10540">
    <property type="entry name" value="Crotonobetainyl-coa:carnitine coa-transferase, domain 1"/>
    <property type="match status" value="1"/>
</dbReference>
<reference evidence="2 3" key="1">
    <citation type="submission" date="2024-02" db="EMBL/GenBank/DDBJ databases">
        <title>Herpetosiphon gulosus NBRC 112829.</title>
        <authorList>
            <person name="Ichikawa N."/>
            <person name="Katano-Makiyama Y."/>
            <person name="Hidaka K."/>
        </authorList>
    </citation>
    <scope>NUCLEOTIDE SEQUENCE [LARGE SCALE GENOMIC DNA]</scope>
    <source>
        <strain evidence="2 3">NBRC 112829</strain>
    </source>
</reference>
<dbReference type="InterPro" id="IPR003673">
    <property type="entry name" value="CoA-Trfase_fam_III"/>
</dbReference>